<keyword evidence="3" id="KW-0732">Signal</keyword>
<name>A0ABW1UVV2_9LACO</name>
<evidence type="ECO:0000259" key="7">
    <source>
        <dbReference type="Pfam" id="PF17883"/>
    </source>
</evidence>
<keyword evidence="5" id="KW-0175">Coiled coil</keyword>
<sequence>MISGLTDAQKASAYKLLQSVADIYEQVSDKNGQAKTAFENAKTDTVATDIYKDGQTGYENIEAVQNLLVSFEEDLDSLKTTNKDAQNSLATFDSWVVNYGDDIGFPKVSFGPDFGTVSSDQIKELNNPDYYEFYTFGASGMGDTPVTPKDVGRYIFKLTDAGRTKLKSFSTNENAGLYVSGTLTINPKDVVANVNSSSVVYGDTPKISGELDGTAVDSADFEIYDNTAKKVVTANQLQVGGDYSIRYTSQAQADLNKGNYEITKFNTGKLTVNKRPLTITASDNAKTYGDDLEPELVGTADNLVNGDTLDSIGVKFVRASGKDAGQYEINADTSSVKNYQVTVNSGNFIIGKKPVTVTADPITKVYGEPNPTLTFTVEPGSLVGDDTKSDLGVTLTCDSDVNFGSHDITGTSDSANYNVTVNPGKLTITKAPANLTINKVSITYGDTPTFTSTIDAKDATNNLEQSDFEVVDSTGKAVDSGFQVSENYTVQLKDGVFDKLQKANPNYEFSTPTGAQLTVNPKDITVTAADSGKTYGEADPAEYTLTGDSADGLVTGDTLADLGVELSRVPGEDADEYKISGTAADSNYRVTVIDGTFTINPKQITVTAANDTKVYGQKDPTFTLSADSASQLVNNDKLTDLTLNLTSNSSGDVGEYKISGTAENSNYIIKVTPGTFTITPASADIKIEPTEVVYGSTPVFSSYSTTSDVTDNLDQNDYEVVDSQGNVVTTRLQVGETYKVQLKAGALDKLHEKNPNYDFSNPEANTLVVTPKNITVTAADSGKTYGEADPAEYTLTGDSADGLVTGDTLADLGVELSRATGKNVGDYKINLANPSELNKNYNVTFKSGNFSITKKAVTVVAADGQKTFGDPEPTLELTPDSAKVLEPDDNISNLDVTLSREKGEDANDYQITGTSNSQNYQVTVTPGTFTITPASATVNIDSVNMTYGDQPSFSATVGVGQMTFNQSDFEIVDGNKQDVNVSDLQAGGNYSIKLNDAAIKRLNTENPNYKFGSITPAKLNVAKRPIIVTIDGQSVYVGENDPENNAVLVKPRIGDDNLLPSLNLSYNEPDSTTVGTYDITASSDNPNFDITFIPGKLIVLGKDVDKDGNVTITEKDKDGNVTKVTKQWNDDGNKETVYNYDPATGTKTVTETNDGKTVDQQTIDPTKGEAILPDSDGAATVVSTDDSNEPKIIHYQADPDKDGLTSADELIKYGTDPLDPDSDKDGVSDGDEVKNGTDPLVPNYSNQDTAKVVMKNQTVGTTTKMVKLYDKDGNLIEDRMLGVNTDWRSDEEYTLNDVLYYRVSTNEFVKASDVYVYLYQGPTFIRVYNDEKGNLVDYTGSPASRSLAPSSEWRTDRIAIINGQNYYRVSTDEFVPVEKVYEYQDSDTVITTNSETTAYNERGKNTDVILPANTAYKVDKVVVINGVVNYRVSTNEFIKKDMN</sequence>
<evidence type="ECO:0000313" key="9">
    <source>
        <dbReference type="EMBL" id="MFC6322633.1"/>
    </source>
</evidence>
<dbReference type="Pfam" id="PF18676">
    <property type="entry name" value="MBG_2"/>
    <property type="match status" value="7"/>
</dbReference>
<feature type="domain" description="MBG" evidence="7">
    <location>
        <begin position="700"/>
        <end position="770"/>
    </location>
</feature>
<feature type="domain" description="MBG" evidence="8">
    <location>
        <begin position="1026"/>
        <end position="1097"/>
    </location>
</feature>
<feature type="domain" description="MBG" evidence="8">
    <location>
        <begin position="857"/>
        <end position="930"/>
    </location>
</feature>
<feature type="domain" description="MBG" evidence="8">
    <location>
        <begin position="355"/>
        <end position="427"/>
    </location>
</feature>
<feature type="coiled-coil region" evidence="5">
    <location>
        <begin position="61"/>
        <end position="88"/>
    </location>
</feature>
<comment type="subcellular location">
    <subcellularLocation>
        <location evidence="1">Secreted</location>
    </subcellularLocation>
</comment>
<feature type="compositionally biased region" description="Basic and acidic residues" evidence="6">
    <location>
        <begin position="1221"/>
        <end position="1235"/>
    </location>
</feature>
<organism evidence="9 10">
    <name type="scientific">Companilactobacillus baiquanensis</name>
    <dbReference type="NCBI Taxonomy" id="2486005"/>
    <lineage>
        <taxon>Bacteria</taxon>
        <taxon>Bacillati</taxon>
        <taxon>Bacillota</taxon>
        <taxon>Bacilli</taxon>
        <taxon>Lactobacillales</taxon>
        <taxon>Lactobacillaceae</taxon>
        <taxon>Companilactobacillus</taxon>
    </lineage>
</organism>
<evidence type="ECO:0000256" key="6">
    <source>
        <dbReference type="SAM" id="MobiDB-lite"/>
    </source>
</evidence>
<accession>A0ABW1UVV2</accession>
<feature type="domain" description="MBG" evidence="8">
    <location>
        <begin position="774"/>
        <end position="851"/>
    </location>
</feature>
<dbReference type="Gene3D" id="3.30.160.710">
    <property type="match status" value="1"/>
</dbReference>
<gene>
    <name evidence="9" type="ORF">ACFP1F_02480</name>
</gene>
<evidence type="ECO:0000256" key="2">
    <source>
        <dbReference type="ARBA" id="ARBA00022525"/>
    </source>
</evidence>
<feature type="domain" description="MBG" evidence="7">
    <location>
        <begin position="441"/>
        <end position="520"/>
    </location>
</feature>
<dbReference type="InterPro" id="IPR041277">
    <property type="entry name" value="MBG_Lactobacillales"/>
</dbReference>
<comment type="caution">
    <text evidence="9">The sequence shown here is derived from an EMBL/GenBank/DDBJ whole genome shotgun (WGS) entry which is preliminary data.</text>
</comment>
<dbReference type="EMBL" id="JBHSSN010000004">
    <property type="protein sequence ID" value="MFC6322633.1"/>
    <property type="molecule type" value="Genomic_DNA"/>
</dbReference>
<feature type="domain" description="MBG" evidence="8">
    <location>
        <begin position="524"/>
        <end position="598"/>
    </location>
</feature>
<dbReference type="InterPro" id="IPR059100">
    <property type="entry name" value="TSP3_bac"/>
</dbReference>
<dbReference type="Pfam" id="PF18884">
    <property type="entry name" value="TSP3_bac"/>
    <property type="match status" value="2"/>
</dbReference>
<dbReference type="Proteomes" id="UP001596186">
    <property type="component" value="Unassembled WGS sequence"/>
</dbReference>
<evidence type="ECO:0000313" key="10">
    <source>
        <dbReference type="Proteomes" id="UP001596186"/>
    </source>
</evidence>
<proteinExistence type="predicted"/>
<protein>
    <submittedName>
        <fullName evidence="9">MBG domain-containing protein</fullName>
    </submittedName>
</protein>
<dbReference type="InterPro" id="IPR041286">
    <property type="entry name" value="MBG_2"/>
</dbReference>
<dbReference type="Pfam" id="PF17883">
    <property type="entry name" value="MBG"/>
    <property type="match status" value="3"/>
</dbReference>
<evidence type="ECO:0000259" key="8">
    <source>
        <dbReference type="Pfam" id="PF18676"/>
    </source>
</evidence>
<feature type="domain" description="MBG" evidence="8">
    <location>
        <begin position="277"/>
        <end position="348"/>
    </location>
</feature>
<keyword evidence="10" id="KW-1185">Reference proteome</keyword>
<reference evidence="10" key="1">
    <citation type="journal article" date="2019" name="Int. J. Syst. Evol. Microbiol.">
        <title>The Global Catalogue of Microorganisms (GCM) 10K type strain sequencing project: providing services to taxonomists for standard genome sequencing and annotation.</title>
        <authorList>
            <consortium name="The Broad Institute Genomics Platform"/>
            <consortium name="The Broad Institute Genome Sequencing Center for Infectious Disease"/>
            <person name="Wu L."/>
            <person name="Ma J."/>
        </authorList>
    </citation>
    <scope>NUCLEOTIDE SEQUENCE [LARGE SCALE GENOMIC DNA]</scope>
    <source>
        <strain evidence="10">CCM 8895</strain>
    </source>
</reference>
<keyword evidence="2" id="KW-0964">Secreted</keyword>
<feature type="region of interest" description="Disordered" evidence="6">
    <location>
        <begin position="1214"/>
        <end position="1245"/>
    </location>
</feature>
<dbReference type="Gene3D" id="3.10.430.110">
    <property type="match status" value="3"/>
</dbReference>
<evidence type="ECO:0000256" key="5">
    <source>
        <dbReference type="SAM" id="Coils"/>
    </source>
</evidence>
<feature type="domain" description="MBG" evidence="7">
    <location>
        <begin position="952"/>
        <end position="1022"/>
    </location>
</feature>
<evidence type="ECO:0000256" key="4">
    <source>
        <dbReference type="ARBA" id="ARBA00022837"/>
    </source>
</evidence>
<evidence type="ECO:0000256" key="1">
    <source>
        <dbReference type="ARBA" id="ARBA00004613"/>
    </source>
</evidence>
<feature type="domain" description="MBG" evidence="8">
    <location>
        <begin position="604"/>
        <end position="677"/>
    </location>
</feature>
<evidence type="ECO:0000256" key="3">
    <source>
        <dbReference type="ARBA" id="ARBA00022729"/>
    </source>
</evidence>
<keyword evidence="4" id="KW-0106">Calcium</keyword>